<accession>A0A5J4QHD8</accession>
<dbReference type="AlphaFoldDB" id="A0A5J4QHD8"/>
<reference evidence="1" key="1">
    <citation type="submission" date="2019-03" db="EMBL/GenBank/DDBJ databases">
        <title>Single cell metagenomics reveals metabolic interactions within the superorganism composed of flagellate Streblomastix strix and complex community of Bacteroidetes bacteria on its surface.</title>
        <authorList>
            <person name="Treitli S.C."/>
            <person name="Kolisko M."/>
            <person name="Husnik F."/>
            <person name="Keeling P."/>
            <person name="Hampl V."/>
        </authorList>
    </citation>
    <scope>NUCLEOTIDE SEQUENCE</scope>
    <source>
        <strain evidence="1">STM</strain>
    </source>
</reference>
<dbReference type="EMBL" id="SNRY01003347">
    <property type="protein sequence ID" value="KAA6321316.1"/>
    <property type="molecule type" value="Genomic_DNA"/>
</dbReference>
<sequence>NRMNDEIQQHPETLFYLATDSQKEKALPKGIFGKRIITLDKEISRTTPSGIENAVVDLFLLSKTNKIIGSFYSSYTEMAAELSEIKCIIMKYGE</sequence>
<comment type="caution">
    <text evidence="1">The sequence shown here is derived from an EMBL/GenBank/DDBJ whole genome shotgun (WGS) entry which is preliminary data.</text>
</comment>
<protein>
    <submittedName>
        <fullName evidence="1">Uncharacterized protein</fullName>
    </submittedName>
</protein>
<name>A0A5J4QHD8_9ZZZZ</name>
<proteinExistence type="predicted"/>
<organism evidence="1">
    <name type="scientific">termite gut metagenome</name>
    <dbReference type="NCBI Taxonomy" id="433724"/>
    <lineage>
        <taxon>unclassified sequences</taxon>
        <taxon>metagenomes</taxon>
        <taxon>organismal metagenomes</taxon>
    </lineage>
</organism>
<dbReference type="Gene3D" id="3.40.50.11350">
    <property type="match status" value="1"/>
</dbReference>
<feature type="non-terminal residue" evidence="1">
    <location>
        <position position="1"/>
    </location>
</feature>
<gene>
    <name evidence="1" type="ORF">EZS27_029024</name>
</gene>
<evidence type="ECO:0000313" key="1">
    <source>
        <dbReference type="EMBL" id="KAA6321316.1"/>
    </source>
</evidence>